<dbReference type="Proteomes" id="UP001608902">
    <property type="component" value="Unassembled WGS sequence"/>
</dbReference>
<dbReference type="PANTHER" id="PTHR12849:SF0">
    <property type="entry name" value="LARIAT DEBRANCHING ENZYME"/>
    <property type="match status" value="1"/>
</dbReference>
<reference evidence="1 2" key="1">
    <citation type="submission" date="2024-08" db="EMBL/GenBank/DDBJ databases">
        <title>Gnathostoma spinigerum genome.</title>
        <authorList>
            <person name="Gonzalez-Bertolin B."/>
            <person name="Monzon S."/>
            <person name="Zaballos A."/>
            <person name="Jimenez P."/>
            <person name="Dekumyoy P."/>
            <person name="Varona S."/>
            <person name="Cuesta I."/>
            <person name="Sumanam S."/>
            <person name="Adisakwattana P."/>
            <person name="Gasser R.B."/>
            <person name="Hernandez-Gonzalez A."/>
            <person name="Young N.D."/>
            <person name="Perteguer M.J."/>
        </authorList>
    </citation>
    <scope>NUCLEOTIDE SEQUENCE [LARGE SCALE GENOMIC DNA]</scope>
    <source>
        <strain evidence="1">AL3</strain>
        <tissue evidence="1">Liver</tissue>
    </source>
</reference>
<name>A0ABD6EC34_9BILA</name>
<gene>
    <name evidence="1" type="ORF">AB6A40_003465</name>
</gene>
<dbReference type="EMBL" id="JBGFUD010001787">
    <property type="protein sequence ID" value="MFH4976756.1"/>
    <property type="molecule type" value="Genomic_DNA"/>
</dbReference>
<evidence type="ECO:0000313" key="2">
    <source>
        <dbReference type="Proteomes" id="UP001608902"/>
    </source>
</evidence>
<comment type="caution">
    <text evidence="1">The sequence shown here is derived from an EMBL/GenBank/DDBJ whole genome shotgun (WGS) entry which is preliminary data.</text>
</comment>
<proteinExistence type="predicted"/>
<accession>A0ABD6EC34</accession>
<protein>
    <submittedName>
        <fullName evidence="1">Uncharacterized protein</fullName>
    </submittedName>
</protein>
<dbReference type="PANTHER" id="PTHR12849">
    <property type="entry name" value="RNA LARIAT DEBRANCHING ENZYME"/>
    <property type="match status" value="1"/>
</dbReference>
<dbReference type="AlphaFoldDB" id="A0ABD6EC34"/>
<sequence length="78" mass="8909">MGHAPVIQFAGLRIDGLSGIYDKFHFDDLSHFERPPFKNKKSVISIYPVRSVDMFRLKQLKSMKKTAGNANDIFVSHD</sequence>
<organism evidence="1 2">
    <name type="scientific">Gnathostoma spinigerum</name>
    <dbReference type="NCBI Taxonomy" id="75299"/>
    <lineage>
        <taxon>Eukaryota</taxon>
        <taxon>Metazoa</taxon>
        <taxon>Ecdysozoa</taxon>
        <taxon>Nematoda</taxon>
        <taxon>Chromadorea</taxon>
        <taxon>Rhabditida</taxon>
        <taxon>Spirurina</taxon>
        <taxon>Gnathostomatomorpha</taxon>
        <taxon>Gnathostomatoidea</taxon>
        <taxon>Gnathostomatidae</taxon>
        <taxon>Gnathostoma</taxon>
    </lineage>
</organism>
<keyword evidence="2" id="KW-1185">Reference proteome</keyword>
<evidence type="ECO:0000313" key="1">
    <source>
        <dbReference type="EMBL" id="MFH4976756.1"/>
    </source>
</evidence>